<reference evidence="2 3" key="1">
    <citation type="submission" date="2024-03" db="EMBL/GenBank/DDBJ databases">
        <title>Community enrichment and isolation of bacterial strains for fucoidan degradation.</title>
        <authorList>
            <person name="Sichert A."/>
        </authorList>
    </citation>
    <scope>NUCLEOTIDE SEQUENCE [LARGE SCALE GENOMIC DNA]</scope>
    <source>
        <strain evidence="2 3">AS62</strain>
    </source>
</reference>
<gene>
    <name evidence="2" type="ORF">WNY59_12630</name>
</gene>
<comment type="caution">
    <text evidence="2">The sequence shown here is derived from an EMBL/GenBank/DDBJ whole genome shotgun (WGS) entry which is preliminary data.</text>
</comment>
<keyword evidence="1" id="KW-0812">Transmembrane</keyword>
<keyword evidence="1" id="KW-0472">Membrane</keyword>
<sequence length="71" mass="7100">MVDEKRDTTVVKSGGSGGWIVAVLVLLAVIAGGAYLYSGGAVDGSKDVNISVDVPDTVEEAVPDAPAPDAN</sequence>
<evidence type="ECO:0000256" key="1">
    <source>
        <dbReference type="SAM" id="Phobius"/>
    </source>
</evidence>
<evidence type="ECO:0000313" key="2">
    <source>
        <dbReference type="EMBL" id="MEM5502432.1"/>
    </source>
</evidence>
<dbReference type="RefSeq" id="WP_342848752.1">
    <property type="nucleotide sequence ID" value="NZ_JBBMQO010000007.1"/>
</dbReference>
<dbReference type="Proteomes" id="UP001477870">
    <property type="component" value="Unassembled WGS sequence"/>
</dbReference>
<protein>
    <submittedName>
        <fullName evidence="2">Uncharacterized protein</fullName>
    </submittedName>
</protein>
<keyword evidence="3" id="KW-1185">Reference proteome</keyword>
<accession>A0ABU9T8H4</accession>
<name>A0ABU9T8H4_9HYPH</name>
<keyword evidence="1" id="KW-1133">Transmembrane helix</keyword>
<dbReference type="EMBL" id="JBBMQO010000007">
    <property type="protein sequence ID" value="MEM5502432.1"/>
    <property type="molecule type" value="Genomic_DNA"/>
</dbReference>
<organism evidence="2 3">
    <name type="scientific">Ahrensia kielensis</name>
    <dbReference type="NCBI Taxonomy" id="76980"/>
    <lineage>
        <taxon>Bacteria</taxon>
        <taxon>Pseudomonadati</taxon>
        <taxon>Pseudomonadota</taxon>
        <taxon>Alphaproteobacteria</taxon>
        <taxon>Hyphomicrobiales</taxon>
        <taxon>Ahrensiaceae</taxon>
        <taxon>Ahrensia</taxon>
    </lineage>
</organism>
<proteinExistence type="predicted"/>
<feature type="transmembrane region" description="Helical" evidence="1">
    <location>
        <begin position="16"/>
        <end position="37"/>
    </location>
</feature>
<evidence type="ECO:0000313" key="3">
    <source>
        <dbReference type="Proteomes" id="UP001477870"/>
    </source>
</evidence>